<proteinExistence type="predicted"/>
<comment type="caution">
    <text evidence="1">The sequence shown here is derived from an EMBL/GenBank/DDBJ whole genome shotgun (WGS) entry which is preliminary data.</text>
</comment>
<accession>A0A0F9CHC6</accession>
<dbReference type="AlphaFoldDB" id="A0A0F9CHC6"/>
<sequence>MAVIHYEWRNEPQHVFIDGREFKFKSKIEYKWA</sequence>
<organism evidence="1">
    <name type="scientific">marine sediment metagenome</name>
    <dbReference type="NCBI Taxonomy" id="412755"/>
    <lineage>
        <taxon>unclassified sequences</taxon>
        <taxon>metagenomes</taxon>
        <taxon>ecological metagenomes</taxon>
    </lineage>
</organism>
<gene>
    <name evidence="1" type="ORF">LCGC14_2324740</name>
</gene>
<dbReference type="EMBL" id="LAZR01033294">
    <property type="protein sequence ID" value="KKL48519.1"/>
    <property type="molecule type" value="Genomic_DNA"/>
</dbReference>
<evidence type="ECO:0000313" key="1">
    <source>
        <dbReference type="EMBL" id="KKL48519.1"/>
    </source>
</evidence>
<reference evidence="1" key="1">
    <citation type="journal article" date="2015" name="Nature">
        <title>Complex archaea that bridge the gap between prokaryotes and eukaryotes.</title>
        <authorList>
            <person name="Spang A."/>
            <person name="Saw J.H."/>
            <person name="Jorgensen S.L."/>
            <person name="Zaremba-Niedzwiedzka K."/>
            <person name="Martijn J."/>
            <person name="Lind A.E."/>
            <person name="van Eijk R."/>
            <person name="Schleper C."/>
            <person name="Guy L."/>
            <person name="Ettema T.J."/>
        </authorList>
    </citation>
    <scope>NUCLEOTIDE SEQUENCE</scope>
</reference>
<feature type="non-terminal residue" evidence="1">
    <location>
        <position position="33"/>
    </location>
</feature>
<protein>
    <submittedName>
        <fullName evidence="1">Uncharacterized protein</fullName>
    </submittedName>
</protein>
<name>A0A0F9CHC6_9ZZZZ</name>